<gene>
    <name evidence="1" type="ORF">LTS18_010928</name>
</gene>
<name>A0ACC3DZB5_9PEZI</name>
<reference evidence="1" key="1">
    <citation type="submission" date="2024-09" db="EMBL/GenBank/DDBJ databases">
        <title>Black Yeasts Isolated from many extreme environments.</title>
        <authorList>
            <person name="Coleine C."/>
            <person name="Stajich J.E."/>
            <person name="Selbmann L."/>
        </authorList>
    </citation>
    <scope>NUCLEOTIDE SEQUENCE</scope>
    <source>
        <strain evidence="1">CCFEE 5737</strain>
    </source>
</reference>
<keyword evidence="2" id="KW-1185">Reference proteome</keyword>
<protein>
    <submittedName>
        <fullName evidence="1">Uncharacterized protein</fullName>
    </submittedName>
</protein>
<evidence type="ECO:0000313" key="1">
    <source>
        <dbReference type="EMBL" id="KAK3081942.1"/>
    </source>
</evidence>
<accession>A0ACC3DZB5</accession>
<dbReference type="EMBL" id="JAWDJW010000031">
    <property type="protein sequence ID" value="KAK3081942.1"/>
    <property type="molecule type" value="Genomic_DNA"/>
</dbReference>
<comment type="caution">
    <text evidence="1">The sequence shown here is derived from an EMBL/GenBank/DDBJ whole genome shotgun (WGS) entry which is preliminary data.</text>
</comment>
<dbReference type="Proteomes" id="UP001186974">
    <property type="component" value="Unassembled WGS sequence"/>
</dbReference>
<organism evidence="1 2">
    <name type="scientific">Coniosporium uncinatum</name>
    <dbReference type="NCBI Taxonomy" id="93489"/>
    <lineage>
        <taxon>Eukaryota</taxon>
        <taxon>Fungi</taxon>
        <taxon>Dikarya</taxon>
        <taxon>Ascomycota</taxon>
        <taxon>Pezizomycotina</taxon>
        <taxon>Dothideomycetes</taxon>
        <taxon>Dothideomycetes incertae sedis</taxon>
        <taxon>Coniosporium</taxon>
    </lineage>
</organism>
<evidence type="ECO:0000313" key="2">
    <source>
        <dbReference type="Proteomes" id="UP001186974"/>
    </source>
</evidence>
<sequence length="1458" mass="160762">MATRPRYTQEQLLRIGESPLVDDVELDLSVANALGIYVCQDTTETGETDWYTPNTNLEPLVHKKLQDVLVVWTDEEGNRQTINGFDRVDRETKTSLRFNLYRPGANQASIDIATRVEVEPTRAKPMASDKALDSKFHYLRANIYPDDVAWTVHDDEGGIVDEFGMQTFQILESPASATEMQIPPEVVVALKPNASVTKFSIPFAQDKTPVGSFMHHNHLRSTSAKYEDAVSKMRLLCTARKVELWVRTLTDYDRAVELLQAHSIRFLNRIAFNQAKPRHKIGAKYSYPAQHTFRDDVEYQTIMRHGVQYEAYFVEEAIRAFANRECQAYVLFNTKSRKLEDGAYSSGWVLLSYTHSDSISLSFSPGDKVSLFATSEAKDRALSNKPAVALEGVVRSMAPSFQNLGDMLIFVEFSNSNKLPEAWQQAVLKNIKKAATGDVDEQPVPCWVLNDINDIAQYHMFGALDLLKNDNSPKTQAVNRLLLGRDLSDTYMEPIDIFKGIDEDVFEDHVSQLGQVQQSDARSLRAQKSLFSVVIGPPGTGKTTLASVVALLNTVSSQHAKTLIATPSNVAANEACRRVVKLAEEAAEETGIQLRVCRLQSNATARDKIRSVVKATKGKFLASQPQDFWPDNSSLAEAAATCDSEHHDFAKAYMWLSERLQRLNGLVKVLGALVAELDHVDEDLPYASPESRTIIWLLSLIDSNTVAHRLQYNLGTPFGLEGQSVLPPGVAPAVSEETVGEPQPQGKGKGKAKGDGGKTPSDSATGTNSGAQQKSGTDNPGWSMTMMRTELKQKTDTRVAEDLEPYELWNLALHDAGIDPHTLEIDADPLARFESFRRVIQARCQGLDDPPELKYSDLEEELLHYTLAQCDVVCCTLMTVPDLDATGIEALHQHPHLFPANVVMLDELGQATEPEALIAITHLLPSAKVFILMGDHLQLSPTVFSDPKKLPSFTEAKHTLMRVKSTNQKLEDKDEENDEEGVLAEDVNRLSDLAKEFALQMSCSLLERLCALDFDLAVLDLQRRATVGIIDFFTTPSIAASFRTSIISAYGVANPLNVPVLAINITGCSSERESTGTSSFNKTSAVKAVMMMRNLLDTGFKASDVRYMSLYLAQKNFVANLLRKAAYGREGDENSKALLHGKTGAIVSTADSSHGSERQVNIYDFTYAGGDKGYWTTDSNRVNVGLSRSISGLVILLDKTIRQPIKFTNDRPCKRREIFQWVVAHAEGCKVIVDVAASEIMEDQDAGLLLGSLVEQQSSDADHAAAGTWGSDNHEAPARDWDADKKTATDGNWDTNNETVPDRGRTVNNTPAEDTDNKAVTGGSLENGRWSPIPSDIKVNAKSSLSEEATNIPALVGEPSVAPHPSEEVEGGVKLKGDEEVSMDVKSISSLVIKAAQSRFQLHNQYRKIPKLFAKMLKSLDNVAKSGDREVFECKSVEIQSKAIMELEQAPDSSDDDE</sequence>
<proteinExistence type="predicted"/>